<dbReference type="AlphaFoldDB" id="U4TYU3"/>
<proteinExistence type="predicted"/>
<dbReference type="Pfam" id="PF01479">
    <property type="entry name" value="S4"/>
    <property type="match status" value="1"/>
</dbReference>
<dbReference type="RefSeq" id="WP_022528108.1">
    <property type="nucleotide sequence ID" value="NZ_KI271582.1"/>
</dbReference>
<evidence type="ECO:0000259" key="2">
    <source>
        <dbReference type="SMART" id="SM00363"/>
    </source>
</evidence>
<dbReference type="Gene3D" id="3.10.290.10">
    <property type="entry name" value="RNA-binding S4 domain"/>
    <property type="match status" value="1"/>
</dbReference>
<dbReference type="EMBL" id="KI271582">
    <property type="protein sequence ID" value="ERL66482.1"/>
    <property type="molecule type" value="Genomic_DNA"/>
</dbReference>
<gene>
    <name evidence="3" type="primary">ylmH</name>
    <name evidence="3" type="ORF">L248_0161</name>
</gene>
<dbReference type="InterPro" id="IPR036986">
    <property type="entry name" value="S4_RNA-bd_sf"/>
</dbReference>
<evidence type="ECO:0000256" key="1">
    <source>
        <dbReference type="PROSITE-ProRule" id="PRU00182"/>
    </source>
</evidence>
<dbReference type="PROSITE" id="PS50889">
    <property type="entry name" value="S4"/>
    <property type="match status" value="1"/>
</dbReference>
<dbReference type="eggNOG" id="COG2302">
    <property type="taxonomic scope" value="Bacteria"/>
</dbReference>
<sequence length="260" mass="29622">MDATVYQHFRKEEAPFIDSVGDWMERANVEYRPILTDFLDPRQQFIVEEIVGQHDIVHYFFNGGYEAAERRRGIIAPEYFTPEQDDFAVQLFTVKYPQKFATLSHSQILGTLTHSGLKRDAFGDIMTDGETWQFFTETSLADYVQNEITKVGKINVQLVPADYTQLITPKDAWAPETATVSSLRLDALISEVYAMSRQRAKSLIEGDKVKVNWEPFTKPDFNVGLMDVISVRGFGRIQITASAGQTKKGRIKLTVNVLRK</sequence>
<dbReference type="PANTHER" id="PTHR13633">
    <property type="entry name" value="MITOCHONDRIAL TRANSCRIPTION RESCUE FACTOR 1"/>
    <property type="match status" value="1"/>
</dbReference>
<dbReference type="InterPro" id="IPR040591">
    <property type="entry name" value="RqcP2_RBD"/>
</dbReference>
<evidence type="ECO:0000313" key="3">
    <source>
        <dbReference type="EMBL" id="ERL66482.1"/>
    </source>
</evidence>
<dbReference type="SMART" id="SM00363">
    <property type="entry name" value="S4"/>
    <property type="match status" value="1"/>
</dbReference>
<dbReference type="Gene3D" id="3.30.70.330">
    <property type="match status" value="1"/>
</dbReference>
<dbReference type="PANTHER" id="PTHR13633:SF3">
    <property type="entry name" value="MITOCHONDRIAL TRANSCRIPTION RESCUE FACTOR 1"/>
    <property type="match status" value="1"/>
</dbReference>
<dbReference type="InterPro" id="IPR002942">
    <property type="entry name" value="S4_RNA-bd"/>
</dbReference>
<dbReference type="InterPro" id="IPR012677">
    <property type="entry name" value="Nucleotide-bd_a/b_plait_sf"/>
</dbReference>
<accession>U4TYU3</accession>
<dbReference type="SUPFAM" id="SSF55174">
    <property type="entry name" value="Alpha-L RNA-binding motif"/>
    <property type="match status" value="1"/>
</dbReference>
<dbReference type="GO" id="GO:0003723">
    <property type="term" value="F:RNA binding"/>
    <property type="evidence" value="ECO:0007669"/>
    <property type="project" value="UniProtKB-KW"/>
</dbReference>
<feature type="domain" description="RNA-binding S4" evidence="2">
    <location>
        <begin position="183"/>
        <end position="240"/>
    </location>
</feature>
<dbReference type="OrthoDB" id="9812787at2"/>
<dbReference type="CDD" id="cd00165">
    <property type="entry name" value="S4"/>
    <property type="match status" value="1"/>
</dbReference>
<evidence type="ECO:0000313" key="4">
    <source>
        <dbReference type="Proteomes" id="UP000030647"/>
    </source>
</evidence>
<dbReference type="Gene3D" id="3.30.1370.160">
    <property type="match status" value="1"/>
</dbReference>
<protein>
    <submittedName>
        <fullName evidence="3">YlmH</fullName>
    </submittedName>
</protein>
<organism evidence="3 4">
    <name type="scientific">Schleiferilactobacillus shenzhenensis LY-73</name>
    <dbReference type="NCBI Taxonomy" id="1231336"/>
    <lineage>
        <taxon>Bacteria</taxon>
        <taxon>Bacillati</taxon>
        <taxon>Bacillota</taxon>
        <taxon>Bacilli</taxon>
        <taxon>Lactobacillales</taxon>
        <taxon>Lactobacillaceae</taxon>
        <taxon>Schleiferilactobacillus</taxon>
    </lineage>
</organism>
<keyword evidence="4" id="KW-1185">Reference proteome</keyword>
<dbReference type="HOGENOM" id="CLU_075687_2_0_9"/>
<dbReference type="Pfam" id="PF17774">
    <property type="entry name" value="YlmH_RBD"/>
    <property type="match status" value="1"/>
</dbReference>
<name>U4TYU3_9LACO</name>
<reference evidence="4" key="1">
    <citation type="journal article" date="2013" name="Genome Announc.">
        <title>Whole-Genome Sequencing of Lactobacillus shenzhenensis Strain LY-73T.</title>
        <authorList>
            <person name="Lin Z."/>
            <person name="Liu Z."/>
            <person name="Yang R."/>
            <person name="Zou Y."/>
            <person name="Wan D."/>
            <person name="Chen J."/>
            <person name="Guo M."/>
            <person name="Zhao J."/>
            <person name="Fang C."/>
            <person name="Yang R."/>
            <person name="Liu F."/>
        </authorList>
    </citation>
    <scope>NUCLEOTIDE SEQUENCE [LARGE SCALE GENOMIC DNA]</scope>
    <source>
        <strain evidence="4">LY-73</strain>
    </source>
</reference>
<dbReference type="STRING" id="1231336.L248_0161"/>
<dbReference type="Proteomes" id="UP000030647">
    <property type="component" value="Unassembled WGS sequence"/>
</dbReference>
<keyword evidence="1" id="KW-0694">RNA-binding</keyword>